<organism evidence="12 13">
    <name type="scientific">Candidatus Curtissbacteria bacterium RIFOXYA1_FULL_41_14</name>
    <dbReference type="NCBI Taxonomy" id="1797737"/>
    <lineage>
        <taxon>Bacteria</taxon>
        <taxon>Candidatus Curtissiibacteriota</taxon>
    </lineage>
</organism>
<evidence type="ECO:0000256" key="4">
    <source>
        <dbReference type="ARBA" id="ARBA00022980"/>
    </source>
</evidence>
<dbReference type="Gene3D" id="3.90.470.10">
    <property type="entry name" value="Ribosomal protein L22/L17"/>
    <property type="match status" value="1"/>
</dbReference>
<evidence type="ECO:0000256" key="10">
    <source>
        <dbReference type="RuleBase" id="RU004008"/>
    </source>
</evidence>
<dbReference type="EMBL" id="MFCA01000025">
    <property type="protein sequence ID" value="OGE01749.1"/>
    <property type="molecule type" value="Genomic_DNA"/>
</dbReference>
<comment type="caution">
    <text evidence="12">The sequence shown here is derived from an EMBL/GenBank/DDBJ whole genome shotgun (WGS) entry which is preliminary data.</text>
</comment>
<comment type="similarity">
    <text evidence="1 7 8">Belongs to the universal ribosomal protein uL22 family.</text>
</comment>
<dbReference type="NCBIfam" id="TIGR01044">
    <property type="entry name" value="rplV_bact"/>
    <property type="match status" value="1"/>
</dbReference>
<evidence type="ECO:0000256" key="11">
    <source>
        <dbReference type="SAM" id="MobiDB-lite"/>
    </source>
</evidence>
<dbReference type="SUPFAM" id="SSF54843">
    <property type="entry name" value="Ribosomal protein L22"/>
    <property type="match status" value="1"/>
</dbReference>
<evidence type="ECO:0000256" key="3">
    <source>
        <dbReference type="ARBA" id="ARBA00022884"/>
    </source>
</evidence>
<name>A0A1F5HCF1_9BACT</name>
<evidence type="ECO:0000313" key="12">
    <source>
        <dbReference type="EMBL" id="OGE01749.1"/>
    </source>
</evidence>
<keyword evidence="4 7" id="KW-0689">Ribosomal protein</keyword>
<dbReference type="InterPro" id="IPR036394">
    <property type="entry name" value="Ribosomal_uL22_sf"/>
</dbReference>
<reference evidence="12 13" key="1">
    <citation type="journal article" date="2016" name="Nat. Commun.">
        <title>Thousands of microbial genomes shed light on interconnected biogeochemical processes in an aquifer system.</title>
        <authorList>
            <person name="Anantharaman K."/>
            <person name="Brown C.T."/>
            <person name="Hug L.A."/>
            <person name="Sharon I."/>
            <person name="Castelle C.J."/>
            <person name="Probst A.J."/>
            <person name="Thomas B.C."/>
            <person name="Singh A."/>
            <person name="Wilkins M.J."/>
            <person name="Karaoz U."/>
            <person name="Brodie E.L."/>
            <person name="Williams K.H."/>
            <person name="Hubbard S.S."/>
            <person name="Banfield J.F."/>
        </authorList>
    </citation>
    <scope>NUCLEOTIDE SEQUENCE [LARGE SCALE GENOMIC DNA]</scope>
</reference>
<dbReference type="STRING" id="1797737.A2196_02590"/>
<comment type="function">
    <text evidence="7 10">This protein binds specifically to 23S rRNA; its binding is stimulated by other ribosomal proteins, e.g., L4, L17, and L20. It is important during the early stages of 50S assembly. It makes multiple contacts with different domains of the 23S rRNA in the assembled 50S subunit and ribosome.</text>
</comment>
<keyword evidence="2 7" id="KW-0699">rRNA-binding</keyword>
<evidence type="ECO:0000256" key="2">
    <source>
        <dbReference type="ARBA" id="ARBA00022730"/>
    </source>
</evidence>
<proteinExistence type="inferred from homology"/>
<dbReference type="Proteomes" id="UP000176751">
    <property type="component" value="Unassembled WGS sequence"/>
</dbReference>
<dbReference type="GO" id="GO:0006412">
    <property type="term" value="P:translation"/>
    <property type="evidence" value="ECO:0007669"/>
    <property type="project" value="UniProtKB-UniRule"/>
</dbReference>
<evidence type="ECO:0000256" key="9">
    <source>
        <dbReference type="RuleBase" id="RU004006"/>
    </source>
</evidence>
<dbReference type="AlphaFoldDB" id="A0A1F5HCF1"/>
<dbReference type="CDD" id="cd00336">
    <property type="entry name" value="Ribosomal_L22"/>
    <property type="match status" value="1"/>
</dbReference>
<evidence type="ECO:0000256" key="5">
    <source>
        <dbReference type="ARBA" id="ARBA00023274"/>
    </source>
</evidence>
<dbReference type="PANTHER" id="PTHR13501:SF8">
    <property type="entry name" value="LARGE RIBOSOMAL SUBUNIT PROTEIN UL22M"/>
    <property type="match status" value="1"/>
</dbReference>
<gene>
    <name evidence="7" type="primary">rplV</name>
    <name evidence="12" type="ORF">A2196_02590</name>
</gene>
<keyword evidence="5 7" id="KW-0687">Ribonucleoprotein</keyword>
<dbReference type="InterPro" id="IPR047867">
    <property type="entry name" value="Ribosomal_uL22_bac/org-type"/>
</dbReference>
<evidence type="ECO:0000256" key="7">
    <source>
        <dbReference type="HAMAP-Rule" id="MF_01331"/>
    </source>
</evidence>
<evidence type="ECO:0000256" key="8">
    <source>
        <dbReference type="RuleBase" id="RU004005"/>
    </source>
</evidence>
<dbReference type="HAMAP" id="MF_01331_B">
    <property type="entry name" value="Ribosomal_uL22_B"/>
    <property type="match status" value="1"/>
</dbReference>
<accession>A0A1F5HCF1</accession>
<dbReference type="PANTHER" id="PTHR13501">
    <property type="entry name" value="CHLOROPLAST 50S RIBOSOMAL PROTEIN L22-RELATED"/>
    <property type="match status" value="1"/>
</dbReference>
<dbReference type="InterPro" id="IPR005727">
    <property type="entry name" value="Ribosomal_uL22_bac/chlpt-type"/>
</dbReference>
<feature type="region of interest" description="Disordered" evidence="11">
    <location>
        <begin position="110"/>
        <end position="140"/>
    </location>
</feature>
<keyword evidence="3 7" id="KW-0694">RNA-binding</keyword>
<dbReference type="GO" id="GO:0019843">
    <property type="term" value="F:rRNA binding"/>
    <property type="evidence" value="ECO:0007669"/>
    <property type="project" value="UniProtKB-UniRule"/>
</dbReference>
<dbReference type="Pfam" id="PF00237">
    <property type="entry name" value="Ribosomal_L22"/>
    <property type="match status" value="1"/>
</dbReference>
<dbReference type="GO" id="GO:0022625">
    <property type="term" value="C:cytosolic large ribosomal subunit"/>
    <property type="evidence" value="ECO:0007669"/>
    <property type="project" value="TreeGrafter"/>
</dbReference>
<sequence length="140" mass="15486">MEVTATAKNVRISPEKVRLVVAQIKKLPPKEAVEILNYVSKRSSLPLKKVIASAIANAKNNFDLTENSLTFREISVTKGIVFKRFKAVARGRAHPILKRTSHIKVVLEGEQRKEVSKVPEVPEASRGSVSKVSKESKATK</sequence>
<evidence type="ECO:0000256" key="1">
    <source>
        <dbReference type="ARBA" id="ARBA00009451"/>
    </source>
</evidence>
<dbReference type="GO" id="GO:0003735">
    <property type="term" value="F:structural constituent of ribosome"/>
    <property type="evidence" value="ECO:0007669"/>
    <property type="project" value="InterPro"/>
</dbReference>
<evidence type="ECO:0000313" key="13">
    <source>
        <dbReference type="Proteomes" id="UP000176751"/>
    </source>
</evidence>
<comment type="function">
    <text evidence="7">The globular domain of the protein is located near the polypeptide exit tunnel on the outside of the subunit, while an extended beta-hairpin is found that lines the wall of the exit tunnel in the center of the 70S ribosome.</text>
</comment>
<dbReference type="InterPro" id="IPR001063">
    <property type="entry name" value="Ribosomal_uL22"/>
</dbReference>
<protein>
    <recommendedName>
        <fullName evidence="6 7">Large ribosomal subunit protein uL22</fullName>
    </recommendedName>
</protein>
<comment type="subunit">
    <text evidence="7 9">Part of the 50S ribosomal subunit.</text>
</comment>
<evidence type="ECO:0000256" key="6">
    <source>
        <dbReference type="ARBA" id="ARBA00035207"/>
    </source>
</evidence>